<dbReference type="RefSeq" id="WP_251910229.1">
    <property type="nucleotide sequence ID" value="NZ_JAMRXG010000002.1"/>
</dbReference>
<evidence type="ECO:0000313" key="4">
    <source>
        <dbReference type="Proteomes" id="UP001139157"/>
    </source>
</evidence>
<evidence type="ECO:0000259" key="2">
    <source>
        <dbReference type="Pfam" id="PF17940"/>
    </source>
</evidence>
<evidence type="ECO:0000256" key="1">
    <source>
        <dbReference type="SAM" id="MobiDB-lite"/>
    </source>
</evidence>
<name>A0A9X2IUG6_9NOCA</name>
<feature type="region of interest" description="Disordered" evidence="1">
    <location>
        <begin position="1"/>
        <end position="28"/>
    </location>
</feature>
<keyword evidence="4" id="KW-1185">Reference proteome</keyword>
<dbReference type="EMBL" id="JAMRXG010000002">
    <property type="protein sequence ID" value="MCM6772852.1"/>
    <property type="molecule type" value="Genomic_DNA"/>
</dbReference>
<dbReference type="InterPro" id="IPR041583">
    <property type="entry name" value="TetR_C_31"/>
</dbReference>
<proteinExistence type="predicted"/>
<protein>
    <recommendedName>
        <fullName evidence="2">Tetracyclin repressor-like C-terminal group 31 domain-containing protein</fullName>
    </recommendedName>
</protein>
<evidence type="ECO:0000313" key="3">
    <source>
        <dbReference type="EMBL" id="MCM6772852.1"/>
    </source>
</evidence>
<feature type="domain" description="Tetracyclin repressor-like C-terminal group 31" evidence="2">
    <location>
        <begin position="31"/>
        <end position="102"/>
    </location>
</feature>
<dbReference type="Proteomes" id="UP001139157">
    <property type="component" value="Unassembled WGS sequence"/>
</dbReference>
<gene>
    <name evidence="3" type="ORF">NDR86_05120</name>
</gene>
<sequence length="143" mass="15535">MELVEADQLRIPHQRGQPRLERSGRGNPLADEELHRRLTGCLFSHEHAGRLFTALGAADPDQAAADFIAVLEGLVFDRFAGRRNSMPAGTPDSTARLTGVLRAQLRSVAASAARSDPPIGGYRNENPLGSTEIDARLHRGFDL</sequence>
<dbReference type="Pfam" id="PF17940">
    <property type="entry name" value="TetR_C_31"/>
    <property type="match status" value="1"/>
</dbReference>
<organism evidence="3 4">
    <name type="scientific">Nocardia pulmonis</name>
    <dbReference type="NCBI Taxonomy" id="2951408"/>
    <lineage>
        <taxon>Bacteria</taxon>
        <taxon>Bacillati</taxon>
        <taxon>Actinomycetota</taxon>
        <taxon>Actinomycetes</taxon>
        <taxon>Mycobacteriales</taxon>
        <taxon>Nocardiaceae</taxon>
        <taxon>Nocardia</taxon>
    </lineage>
</organism>
<reference evidence="3" key="1">
    <citation type="submission" date="2022-06" db="EMBL/GenBank/DDBJ databases">
        <title>Novel species in genus nocardia.</title>
        <authorList>
            <person name="Li F."/>
        </authorList>
    </citation>
    <scope>NUCLEOTIDE SEQUENCE</scope>
    <source>
        <strain evidence="3">CDC141</strain>
    </source>
</reference>
<comment type="caution">
    <text evidence="3">The sequence shown here is derived from an EMBL/GenBank/DDBJ whole genome shotgun (WGS) entry which is preliminary data.</text>
</comment>
<accession>A0A9X2IUG6</accession>
<dbReference type="AlphaFoldDB" id="A0A9X2IUG6"/>